<accession>A0A418WX59</accession>
<dbReference type="SUPFAM" id="SSF51430">
    <property type="entry name" value="NAD(P)-linked oxidoreductase"/>
    <property type="match status" value="1"/>
</dbReference>
<dbReference type="PANTHER" id="PTHR43312:SF1">
    <property type="entry name" value="NADP-DEPENDENT OXIDOREDUCTASE DOMAIN-CONTAINING PROTEIN"/>
    <property type="match status" value="1"/>
</dbReference>
<dbReference type="PANTHER" id="PTHR43312">
    <property type="entry name" value="D-THREO-ALDOSE 1-DEHYDROGENASE"/>
    <property type="match status" value="1"/>
</dbReference>
<evidence type="ECO:0000313" key="3">
    <source>
        <dbReference type="Proteomes" id="UP000285190"/>
    </source>
</evidence>
<dbReference type="Proteomes" id="UP000285190">
    <property type="component" value="Unassembled WGS sequence"/>
</dbReference>
<reference evidence="2 3" key="1">
    <citation type="submission" date="2018-09" db="EMBL/GenBank/DDBJ databases">
        <authorList>
            <person name="Zhu H."/>
        </authorList>
    </citation>
    <scope>NUCLEOTIDE SEQUENCE [LARGE SCALE GENOMIC DNA]</scope>
    <source>
        <strain evidence="2 3">K2R10-39</strain>
    </source>
</reference>
<proteinExistence type="predicted"/>
<dbReference type="AlphaFoldDB" id="A0A418WX59"/>
<sequence length="274" mass="30757">MEMFDERIAKNLVDIALDSGVNFFDTGPNYSGANAETRLGKMLAGRASNVFIGTKCGTHYVNGRHIKDYSTPALTRSLQESLKKLRVDHVDMLQLHDMPRKLDDEIIRFLLDAKQKGDTRLLGVSTNIPGAEVALASGVFDFVMIEYNVIKRNPEQDLIDRCARAGMGVMVKSPLAQTMYSNEIFKIRKLADIWYFLRALKNHRGKFLEGRKYNFLADVEGASCHDLALQYVLANPHVSCAIIGTTRPAHLASNFAASLKQIPEDIKKRIEQVR</sequence>
<dbReference type="InterPro" id="IPR053135">
    <property type="entry name" value="AKR2_Oxidoreductase"/>
</dbReference>
<comment type="caution">
    <text evidence="2">The sequence shown here is derived from an EMBL/GenBank/DDBJ whole genome shotgun (WGS) entry which is preliminary data.</text>
</comment>
<gene>
    <name evidence="2" type="ORF">D3870_00350</name>
</gene>
<name>A0A418WX59_9BURK</name>
<evidence type="ECO:0000313" key="2">
    <source>
        <dbReference type="EMBL" id="RJG04675.1"/>
    </source>
</evidence>
<dbReference type="EMBL" id="QYUN01000002">
    <property type="protein sequence ID" value="RJG04675.1"/>
    <property type="molecule type" value="Genomic_DNA"/>
</dbReference>
<dbReference type="InterPro" id="IPR036812">
    <property type="entry name" value="NAD(P)_OxRdtase_dom_sf"/>
</dbReference>
<protein>
    <submittedName>
        <fullName evidence="2">Aldo/keto reductase</fullName>
    </submittedName>
</protein>
<dbReference type="Pfam" id="PF00248">
    <property type="entry name" value="Aldo_ket_red"/>
    <property type="match status" value="1"/>
</dbReference>
<dbReference type="Gene3D" id="3.20.20.100">
    <property type="entry name" value="NADP-dependent oxidoreductase domain"/>
    <property type="match status" value="1"/>
</dbReference>
<organism evidence="2 3">
    <name type="scientific">Noviherbaspirillum cavernae</name>
    <dbReference type="NCBI Taxonomy" id="2320862"/>
    <lineage>
        <taxon>Bacteria</taxon>
        <taxon>Pseudomonadati</taxon>
        <taxon>Pseudomonadota</taxon>
        <taxon>Betaproteobacteria</taxon>
        <taxon>Burkholderiales</taxon>
        <taxon>Oxalobacteraceae</taxon>
        <taxon>Noviherbaspirillum</taxon>
    </lineage>
</organism>
<dbReference type="CDD" id="cd19095">
    <property type="entry name" value="AKR_PA4992-like"/>
    <property type="match status" value="1"/>
</dbReference>
<keyword evidence="3" id="KW-1185">Reference proteome</keyword>
<evidence type="ECO:0000259" key="1">
    <source>
        <dbReference type="Pfam" id="PF00248"/>
    </source>
</evidence>
<feature type="domain" description="NADP-dependent oxidoreductase" evidence="1">
    <location>
        <begin position="5"/>
        <end position="273"/>
    </location>
</feature>
<dbReference type="InterPro" id="IPR023210">
    <property type="entry name" value="NADP_OxRdtase_dom"/>
</dbReference>